<dbReference type="SUPFAM" id="SSF48230">
    <property type="entry name" value="Chondroitin AC/alginate lyase"/>
    <property type="match status" value="1"/>
</dbReference>
<keyword evidence="7" id="KW-1185">Reference proteome</keyword>
<evidence type="ECO:0000259" key="4">
    <source>
        <dbReference type="Pfam" id="PF05426"/>
    </source>
</evidence>
<keyword evidence="2 5" id="KW-0456">Lyase</keyword>
<dbReference type="Pfam" id="PF05426">
    <property type="entry name" value="Alginate_lyase"/>
    <property type="match status" value="1"/>
</dbReference>
<dbReference type="GO" id="GO:0016829">
    <property type="term" value="F:lyase activity"/>
    <property type="evidence" value="ECO:0007669"/>
    <property type="project" value="UniProtKB-KW"/>
</dbReference>
<evidence type="ECO:0000313" key="7">
    <source>
        <dbReference type="Proteomes" id="UP000217448"/>
    </source>
</evidence>
<keyword evidence="1 3" id="KW-0732">Signal</keyword>
<dbReference type="EMBL" id="NTHN02000051">
    <property type="protein sequence ID" value="MCT4372646.1"/>
    <property type="molecule type" value="Genomic_DNA"/>
</dbReference>
<name>A0A2A3JR73_9RHOB</name>
<sequence length="345" mass="37049">MRRISLLPTVPFLFLSAVPALAEGCPGAPEPVVTLDYGSRYAEDDPSRSSIDTESNAAVNRALRPIDAFIRDLVAQSNAVLAEGEDSAQQADCVLSRIAAWAEADALSDLGSFTARLSVGARLAGIAESYRQVRPLATDLKAAAGIEDWLTRRSAEQIDFWEKEATSGARTGNLRAWAALAVLLTGEVTRNDMQIGWASASAVRILCTARPDGSLPQETKRGGYGLHYQFHAIAPLVTIAAHLDRLGQPITESCDAALERAVGYALSDYAAKGALTEAYSGKPQSYFDGTETLQPHELAWLVAYRALFPQSDIASPLPRNEPLINSKLGGDQRLLWKDGGQGELP</sequence>
<reference evidence="7" key="2">
    <citation type="submission" date="2023-07" db="EMBL/GenBank/DDBJ databases">
        <title>Yangia mangrovi SAOS 153D genome.</title>
        <authorList>
            <person name="Verma A."/>
            <person name="Pal Y."/>
            <person name="Sundharam S."/>
            <person name="Bisht B."/>
            <person name="Srinivasan K."/>
        </authorList>
    </citation>
    <scope>NUCLEOTIDE SEQUENCE [LARGE SCALE GENOMIC DNA]</scope>
    <source>
        <strain evidence="7">SAOS 153D</strain>
    </source>
</reference>
<evidence type="ECO:0000256" key="2">
    <source>
        <dbReference type="ARBA" id="ARBA00023239"/>
    </source>
</evidence>
<feature type="signal peptide" evidence="3">
    <location>
        <begin position="1"/>
        <end position="22"/>
    </location>
</feature>
<dbReference type="OrthoDB" id="7210452at2"/>
<evidence type="ECO:0000256" key="1">
    <source>
        <dbReference type="ARBA" id="ARBA00022729"/>
    </source>
</evidence>
<evidence type="ECO:0000313" key="5">
    <source>
        <dbReference type="EMBL" id="MCT4372646.1"/>
    </source>
</evidence>
<accession>A0A2A3JR73</accession>
<protein>
    <submittedName>
        <fullName evidence="5">Alginate lyase family protein</fullName>
    </submittedName>
</protein>
<dbReference type="InterPro" id="IPR008929">
    <property type="entry name" value="Chondroitin_lyas"/>
</dbReference>
<dbReference type="AlphaFoldDB" id="A0A2A3JR73"/>
<reference evidence="6" key="1">
    <citation type="submission" date="2017-09" db="EMBL/GenBank/DDBJ databases">
        <title>Yangia sp. SAOS 153D whole genome sequencing.</title>
        <authorList>
            <person name="Verma A."/>
            <person name="Krishnamurthi S."/>
        </authorList>
    </citation>
    <scope>NUCLEOTIDE SEQUENCE [LARGE SCALE GENOMIC DNA]</scope>
    <source>
        <strain evidence="6">SAOS 153D</strain>
    </source>
</reference>
<gene>
    <name evidence="5" type="ORF">CLG85_020995</name>
    <name evidence="6" type="ORF">CLG85_19055</name>
</gene>
<feature type="domain" description="Alginate lyase" evidence="4">
    <location>
        <begin position="139"/>
        <end position="267"/>
    </location>
</feature>
<organism evidence="6">
    <name type="scientific">Alloyangia mangrovi</name>
    <dbReference type="NCBI Taxonomy" id="1779329"/>
    <lineage>
        <taxon>Bacteria</taxon>
        <taxon>Pseudomonadati</taxon>
        <taxon>Pseudomonadota</taxon>
        <taxon>Alphaproteobacteria</taxon>
        <taxon>Rhodobacterales</taxon>
        <taxon>Roseobacteraceae</taxon>
        <taxon>Alloyangia</taxon>
    </lineage>
</organism>
<evidence type="ECO:0000313" key="6">
    <source>
        <dbReference type="EMBL" id="PBD17632.1"/>
    </source>
</evidence>
<evidence type="ECO:0000256" key="3">
    <source>
        <dbReference type="SAM" id="SignalP"/>
    </source>
</evidence>
<feature type="chain" id="PRO_5012788177" evidence="3">
    <location>
        <begin position="23"/>
        <end position="345"/>
    </location>
</feature>
<dbReference type="InterPro" id="IPR008397">
    <property type="entry name" value="Alginate_lyase_dom"/>
</dbReference>
<dbReference type="Proteomes" id="UP000217448">
    <property type="component" value="Unassembled WGS sequence"/>
</dbReference>
<proteinExistence type="predicted"/>
<reference evidence="5" key="3">
    <citation type="submission" date="2024-05" db="EMBL/GenBank/DDBJ databases">
        <title>Yangia mangrovi SAOS 153D genome.</title>
        <authorList>
            <person name="Verma A."/>
            <person name="Pal Y."/>
            <person name="Sundharam S."/>
            <person name="Bisht B."/>
            <person name="Srinivasan K."/>
        </authorList>
    </citation>
    <scope>NUCLEOTIDE SEQUENCE</scope>
    <source>
        <strain evidence="5">SAOS 153D</strain>
    </source>
</reference>
<dbReference type="EMBL" id="NTHN01000342">
    <property type="protein sequence ID" value="PBD17632.1"/>
    <property type="molecule type" value="Genomic_DNA"/>
</dbReference>
<dbReference type="Gene3D" id="1.50.10.100">
    <property type="entry name" value="Chondroitin AC/alginate lyase"/>
    <property type="match status" value="1"/>
</dbReference>
<dbReference type="GO" id="GO:0042597">
    <property type="term" value="C:periplasmic space"/>
    <property type="evidence" value="ECO:0007669"/>
    <property type="project" value="InterPro"/>
</dbReference>
<dbReference type="RefSeq" id="WP_095883672.1">
    <property type="nucleotide sequence ID" value="NZ_NTHN02000051.1"/>
</dbReference>
<comment type="caution">
    <text evidence="6">The sequence shown here is derived from an EMBL/GenBank/DDBJ whole genome shotgun (WGS) entry which is preliminary data.</text>
</comment>